<dbReference type="EMBL" id="BLLF01003082">
    <property type="protein sequence ID" value="GFH26286.1"/>
    <property type="molecule type" value="Genomic_DNA"/>
</dbReference>
<gene>
    <name evidence="1" type="ORF">HaLaN_24413</name>
</gene>
<name>A0A6A0A2F4_HAELA</name>
<organism evidence="1 2">
    <name type="scientific">Haematococcus lacustris</name>
    <name type="common">Green alga</name>
    <name type="synonym">Haematococcus pluvialis</name>
    <dbReference type="NCBI Taxonomy" id="44745"/>
    <lineage>
        <taxon>Eukaryota</taxon>
        <taxon>Viridiplantae</taxon>
        <taxon>Chlorophyta</taxon>
        <taxon>core chlorophytes</taxon>
        <taxon>Chlorophyceae</taxon>
        <taxon>CS clade</taxon>
        <taxon>Chlamydomonadales</taxon>
        <taxon>Haematococcaceae</taxon>
        <taxon>Haematococcus</taxon>
    </lineage>
</organism>
<protein>
    <submittedName>
        <fullName evidence="1">Uncharacterized protein</fullName>
    </submittedName>
</protein>
<keyword evidence="2" id="KW-1185">Reference proteome</keyword>
<comment type="caution">
    <text evidence="1">The sequence shown here is derived from an EMBL/GenBank/DDBJ whole genome shotgun (WGS) entry which is preliminary data.</text>
</comment>
<evidence type="ECO:0000313" key="2">
    <source>
        <dbReference type="Proteomes" id="UP000485058"/>
    </source>
</evidence>
<dbReference type="AlphaFoldDB" id="A0A6A0A2F4"/>
<sequence length="67" mass="6696">MKADMVARAPGPGLRTVSAAAAPIWGPGKCRLSWLLPGAGGWAGSEPATAGCCGRRCSGHWPALPGP</sequence>
<evidence type="ECO:0000313" key="1">
    <source>
        <dbReference type="EMBL" id="GFH26286.1"/>
    </source>
</evidence>
<proteinExistence type="predicted"/>
<reference evidence="1 2" key="1">
    <citation type="submission" date="2020-02" db="EMBL/GenBank/DDBJ databases">
        <title>Draft genome sequence of Haematococcus lacustris strain NIES-144.</title>
        <authorList>
            <person name="Morimoto D."/>
            <person name="Nakagawa S."/>
            <person name="Yoshida T."/>
            <person name="Sawayama S."/>
        </authorList>
    </citation>
    <scope>NUCLEOTIDE SEQUENCE [LARGE SCALE GENOMIC DNA]</scope>
    <source>
        <strain evidence="1 2">NIES-144</strain>
    </source>
</reference>
<dbReference type="Proteomes" id="UP000485058">
    <property type="component" value="Unassembled WGS sequence"/>
</dbReference>
<accession>A0A6A0A2F4</accession>